<protein>
    <recommendedName>
        <fullName evidence="5">Secreted protein</fullName>
    </recommendedName>
</protein>
<feature type="region of interest" description="Disordered" evidence="1">
    <location>
        <begin position="28"/>
        <end position="99"/>
    </location>
</feature>
<dbReference type="EMBL" id="JACYXZ010000003">
    <property type="protein sequence ID" value="MBD8870677.1"/>
    <property type="molecule type" value="Genomic_DNA"/>
</dbReference>
<sequence length="99" mass="9806">MRTPLTTSLTTALVMAPAAVLGAVLTAGPASAEPPRPGCGYGDDNHAHQAAPGRDPLGLRPGKGAGDEQHPHTAPPGQAPADGGDQSGPMRGCGPDPRE</sequence>
<dbReference type="AlphaFoldDB" id="A0A927Q1Z0"/>
<feature type="signal peptide" evidence="2">
    <location>
        <begin position="1"/>
        <end position="32"/>
    </location>
</feature>
<comment type="caution">
    <text evidence="3">The sequence shown here is derived from an EMBL/GenBank/DDBJ whole genome shotgun (WGS) entry which is preliminary data.</text>
</comment>
<dbReference type="RefSeq" id="WP_192143951.1">
    <property type="nucleotide sequence ID" value="NZ_JACYXZ010000003.1"/>
</dbReference>
<evidence type="ECO:0008006" key="5">
    <source>
        <dbReference type="Google" id="ProtNLM"/>
    </source>
</evidence>
<evidence type="ECO:0000256" key="1">
    <source>
        <dbReference type="SAM" id="MobiDB-lite"/>
    </source>
</evidence>
<keyword evidence="2" id="KW-0732">Signal</keyword>
<reference evidence="3" key="1">
    <citation type="submission" date="2020-09" db="EMBL/GenBank/DDBJ databases">
        <title>Nocardioides sp. strain MJB4 16S ribosomal RNA gene Genome sequencing and assembly.</title>
        <authorList>
            <person name="Kim I."/>
        </authorList>
    </citation>
    <scope>NUCLEOTIDE SEQUENCE</scope>
    <source>
        <strain evidence="3">MJB4</strain>
    </source>
</reference>
<proteinExistence type="predicted"/>
<keyword evidence="4" id="KW-1185">Reference proteome</keyword>
<evidence type="ECO:0000313" key="4">
    <source>
        <dbReference type="Proteomes" id="UP000616839"/>
    </source>
</evidence>
<dbReference type="Proteomes" id="UP000616839">
    <property type="component" value="Unassembled WGS sequence"/>
</dbReference>
<evidence type="ECO:0000313" key="3">
    <source>
        <dbReference type="EMBL" id="MBD8870677.1"/>
    </source>
</evidence>
<name>A0A927Q1Z0_9ACTN</name>
<feature type="chain" id="PRO_5036950850" description="Secreted protein" evidence="2">
    <location>
        <begin position="33"/>
        <end position="99"/>
    </location>
</feature>
<gene>
    <name evidence="3" type="ORF">IE331_13665</name>
</gene>
<organism evidence="3 4">
    <name type="scientific">Nocardioides donggukensis</name>
    <dbReference type="NCBI Taxonomy" id="2774019"/>
    <lineage>
        <taxon>Bacteria</taxon>
        <taxon>Bacillati</taxon>
        <taxon>Actinomycetota</taxon>
        <taxon>Actinomycetes</taxon>
        <taxon>Propionibacteriales</taxon>
        <taxon>Nocardioidaceae</taxon>
        <taxon>Nocardioides</taxon>
    </lineage>
</organism>
<accession>A0A927Q1Z0</accession>
<evidence type="ECO:0000256" key="2">
    <source>
        <dbReference type="SAM" id="SignalP"/>
    </source>
</evidence>